<keyword evidence="5 7" id="KW-0472">Membrane</keyword>
<dbReference type="RefSeq" id="WP_062559434.1">
    <property type="nucleotide sequence ID" value="NZ_CP013341.1"/>
</dbReference>
<dbReference type="SUPFAM" id="SSF81345">
    <property type="entry name" value="ABC transporter involved in vitamin B12 uptake, BtuC"/>
    <property type="match status" value="1"/>
</dbReference>
<evidence type="ECO:0000256" key="7">
    <source>
        <dbReference type="SAM" id="Phobius"/>
    </source>
</evidence>
<evidence type="ECO:0000313" key="14">
    <source>
        <dbReference type="Proteomes" id="UP000219335"/>
    </source>
</evidence>
<reference evidence="11 14" key="3">
    <citation type="submission" date="2017-09" db="EMBL/GenBank/DDBJ databases">
        <authorList>
            <person name="Ehlers B."/>
            <person name="Leendertz F.H."/>
        </authorList>
    </citation>
    <scope>NUCLEOTIDE SEQUENCE [LARGE SCALE GENOMIC DNA]</scope>
    <source>
        <strain evidence="11 14">Nm42</strain>
    </source>
</reference>
<organism evidence="8 15">
    <name type="scientific">Nitrosomonas ureae</name>
    <dbReference type="NCBI Taxonomy" id="44577"/>
    <lineage>
        <taxon>Bacteria</taxon>
        <taxon>Pseudomonadati</taxon>
        <taxon>Pseudomonadota</taxon>
        <taxon>Betaproteobacteria</taxon>
        <taxon>Nitrosomonadales</taxon>
        <taxon>Nitrosomonadaceae</taxon>
        <taxon>Nitrosomonas</taxon>
    </lineage>
</organism>
<dbReference type="Proteomes" id="UP000182882">
    <property type="component" value="Unassembled WGS sequence"/>
</dbReference>
<dbReference type="PANTHER" id="PTHR30477">
    <property type="entry name" value="ABC-TRANSPORTER METAL-BINDING PROTEIN"/>
    <property type="match status" value="1"/>
</dbReference>
<evidence type="ECO:0000256" key="2">
    <source>
        <dbReference type="ARBA" id="ARBA00008034"/>
    </source>
</evidence>
<gene>
    <name evidence="8" type="ORF">C8R28_101261</name>
    <name evidence="9" type="ORF">SAMN05216406_11754</name>
    <name evidence="10" type="ORF">SAMN05421510_100254</name>
    <name evidence="11" type="ORF">SAMN06297164_2289</name>
</gene>
<evidence type="ECO:0000256" key="5">
    <source>
        <dbReference type="ARBA" id="ARBA00023136"/>
    </source>
</evidence>
<keyword evidence="13" id="KW-1185">Reference proteome</keyword>
<dbReference type="EMBL" id="QAOL01000012">
    <property type="protein sequence ID" value="PTQ85880.1"/>
    <property type="molecule type" value="Genomic_DNA"/>
</dbReference>
<protein>
    <submittedName>
        <fullName evidence="8">Manganese/iron transport system permease protein/iron/zinc/copper transport system permease protein</fullName>
    </submittedName>
</protein>
<dbReference type="AlphaFoldDB" id="A0A0S3AKW1"/>
<dbReference type="CDD" id="cd06550">
    <property type="entry name" value="TM_ABC_iron-siderophores_like"/>
    <property type="match status" value="1"/>
</dbReference>
<evidence type="ECO:0000256" key="6">
    <source>
        <dbReference type="RuleBase" id="RU003943"/>
    </source>
</evidence>
<comment type="similarity">
    <text evidence="2 6">Belongs to the ABC-3 integral membrane protein family.</text>
</comment>
<feature type="transmembrane region" description="Helical" evidence="7">
    <location>
        <begin position="176"/>
        <end position="206"/>
    </location>
</feature>
<sequence>MEFLLEPIEYEFFRHALLAALMVGASGGLIGVYVVLRGMSYVGHGLSHAAIGGAVIGITLNLNFYAGACAMGLLAAFIINKITKNNKIKLDAAIGIVTTAMFALGVAIVSKMRNFKQNFEAALFGNILGITEQDLMIIGLVAFFTLITMFITYRALLFSTFDNEAARVFGIKTDSVQWLFSLLLTFSVIASLNVIGVTMVAATLIAPAMTARMLTDRFSSMIIYSTIIGAVTGVMGMYLSYIFNVASGTTIVLFSVLVFGLSMLVKPLRNVYRSRQC</sequence>
<comment type="subcellular location">
    <subcellularLocation>
        <location evidence="6">Cell membrane</location>
        <topology evidence="6">Multi-pass membrane protein</topology>
    </subcellularLocation>
    <subcellularLocation>
        <location evidence="1">Membrane</location>
        <topology evidence="1">Multi-pass membrane protein</topology>
    </subcellularLocation>
</comment>
<evidence type="ECO:0000256" key="1">
    <source>
        <dbReference type="ARBA" id="ARBA00004141"/>
    </source>
</evidence>
<reference evidence="8 15" key="4">
    <citation type="submission" date="2018-04" db="EMBL/GenBank/DDBJ databases">
        <title>Active sludge and wastewater microbial communities from Klosterneuburg, Austria.</title>
        <authorList>
            <person name="Wagner M."/>
        </authorList>
    </citation>
    <scope>NUCLEOTIDE SEQUENCE [LARGE SCALE GENOMIC DNA]</scope>
    <source>
        <strain evidence="8 15">Nm4</strain>
    </source>
</reference>
<evidence type="ECO:0000313" key="11">
    <source>
        <dbReference type="EMBL" id="SOD19312.1"/>
    </source>
</evidence>
<dbReference type="GO" id="GO:0043190">
    <property type="term" value="C:ATP-binding cassette (ABC) transporter complex"/>
    <property type="evidence" value="ECO:0007669"/>
    <property type="project" value="InterPro"/>
</dbReference>
<dbReference type="EMBL" id="FNLN01000017">
    <property type="protein sequence ID" value="SDU01949.1"/>
    <property type="molecule type" value="Genomic_DNA"/>
</dbReference>
<dbReference type="GO" id="GO:0055085">
    <property type="term" value="P:transmembrane transport"/>
    <property type="evidence" value="ECO:0007669"/>
    <property type="project" value="InterPro"/>
</dbReference>
<dbReference type="Proteomes" id="UP000181998">
    <property type="component" value="Unassembled WGS sequence"/>
</dbReference>
<dbReference type="Proteomes" id="UP000244110">
    <property type="component" value="Unassembled WGS sequence"/>
</dbReference>
<dbReference type="OrthoDB" id="9804300at2"/>
<feature type="transmembrane region" description="Helical" evidence="7">
    <location>
        <begin position="90"/>
        <end position="109"/>
    </location>
</feature>
<evidence type="ECO:0000313" key="13">
    <source>
        <dbReference type="Proteomes" id="UP000182882"/>
    </source>
</evidence>
<feature type="transmembrane region" description="Helical" evidence="7">
    <location>
        <begin position="218"/>
        <end position="239"/>
    </location>
</feature>
<feature type="transmembrane region" description="Helical" evidence="7">
    <location>
        <begin position="135"/>
        <end position="156"/>
    </location>
</feature>
<feature type="transmembrane region" description="Helical" evidence="7">
    <location>
        <begin position="48"/>
        <end position="78"/>
    </location>
</feature>
<evidence type="ECO:0000313" key="8">
    <source>
        <dbReference type="EMBL" id="PTQ85880.1"/>
    </source>
</evidence>
<evidence type="ECO:0000256" key="4">
    <source>
        <dbReference type="ARBA" id="ARBA00022989"/>
    </source>
</evidence>
<keyword evidence="4 7" id="KW-1133">Transmembrane helix</keyword>
<keyword evidence="6" id="KW-0813">Transport</keyword>
<dbReference type="Proteomes" id="UP000219335">
    <property type="component" value="Unassembled WGS sequence"/>
</dbReference>
<dbReference type="EMBL" id="OCMU01000001">
    <property type="protein sequence ID" value="SOD19312.1"/>
    <property type="molecule type" value="Genomic_DNA"/>
</dbReference>
<dbReference type="KEGG" id="nur:ATY38_11530"/>
<dbReference type="PANTHER" id="PTHR30477:SF0">
    <property type="entry name" value="METAL TRANSPORT SYSTEM MEMBRANE PROTEIN TM_0125-RELATED"/>
    <property type="match status" value="1"/>
</dbReference>
<reference evidence="13" key="1">
    <citation type="submission" date="2016-10" db="EMBL/GenBank/DDBJ databases">
        <authorList>
            <person name="Varghese N."/>
            <person name="Submissions S."/>
        </authorList>
    </citation>
    <scope>NUCLEOTIDE SEQUENCE [LARGE SCALE GENOMIC DNA]</scope>
    <source>
        <strain evidence="13">Nm10</strain>
    </source>
</reference>
<proteinExistence type="inferred from homology"/>
<dbReference type="InterPro" id="IPR037294">
    <property type="entry name" value="ABC_BtuC-like"/>
</dbReference>
<feature type="transmembrane region" description="Helical" evidence="7">
    <location>
        <begin position="245"/>
        <end position="265"/>
    </location>
</feature>
<keyword evidence="3 6" id="KW-0812">Transmembrane</keyword>
<dbReference type="STRING" id="44577.ATY38_11530"/>
<dbReference type="EMBL" id="FOFX01000002">
    <property type="protein sequence ID" value="SEP70345.1"/>
    <property type="molecule type" value="Genomic_DNA"/>
</dbReference>
<dbReference type="GO" id="GO:0010043">
    <property type="term" value="P:response to zinc ion"/>
    <property type="evidence" value="ECO:0007669"/>
    <property type="project" value="TreeGrafter"/>
</dbReference>
<reference evidence="9 12" key="2">
    <citation type="submission" date="2016-10" db="EMBL/GenBank/DDBJ databases">
        <authorList>
            <person name="de Groot N.N."/>
        </authorList>
    </citation>
    <scope>NUCLEOTIDE SEQUENCE [LARGE SCALE GENOMIC DNA]</scope>
    <source>
        <strain evidence="9">Nm10</strain>
        <strain evidence="10 12">Nm9</strain>
    </source>
</reference>
<evidence type="ECO:0000313" key="10">
    <source>
        <dbReference type="EMBL" id="SEP70345.1"/>
    </source>
</evidence>
<evidence type="ECO:0000313" key="9">
    <source>
        <dbReference type="EMBL" id="SDU01949.1"/>
    </source>
</evidence>
<dbReference type="InterPro" id="IPR001626">
    <property type="entry name" value="ABC_TroCD"/>
</dbReference>
<evidence type="ECO:0000313" key="15">
    <source>
        <dbReference type="Proteomes" id="UP000244110"/>
    </source>
</evidence>
<accession>A0A0S3AKW1</accession>
<feature type="transmembrane region" description="Helical" evidence="7">
    <location>
        <begin position="12"/>
        <end position="36"/>
    </location>
</feature>
<dbReference type="Pfam" id="PF00950">
    <property type="entry name" value="ABC-3"/>
    <property type="match status" value="1"/>
</dbReference>
<name>A0A0S3AKW1_9PROT</name>
<dbReference type="Gene3D" id="1.10.3470.10">
    <property type="entry name" value="ABC transporter involved in vitamin B12 uptake, BtuC"/>
    <property type="match status" value="1"/>
</dbReference>
<evidence type="ECO:0000313" key="12">
    <source>
        <dbReference type="Proteomes" id="UP000181998"/>
    </source>
</evidence>
<evidence type="ECO:0000256" key="3">
    <source>
        <dbReference type="ARBA" id="ARBA00022692"/>
    </source>
</evidence>